<feature type="transmembrane region" description="Helical" evidence="6">
    <location>
        <begin position="368"/>
        <end position="386"/>
    </location>
</feature>
<feature type="transmembrane region" description="Helical" evidence="6">
    <location>
        <begin position="117"/>
        <end position="137"/>
    </location>
</feature>
<evidence type="ECO:0000256" key="2">
    <source>
        <dbReference type="ARBA" id="ARBA00022448"/>
    </source>
</evidence>
<feature type="transmembrane region" description="Helical" evidence="6">
    <location>
        <begin position="60"/>
        <end position="81"/>
    </location>
</feature>
<feature type="transmembrane region" description="Helical" evidence="6">
    <location>
        <begin position="345"/>
        <end position="362"/>
    </location>
</feature>
<keyword evidence="2" id="KW-0813">Transport</keyword>
<evidence type="ECO:0000313" key="9">
    <source>
        <dbReference type="Proteomes" id="UP000198999"/>
    </source>
</evidence>
<dbReference type="PROSITE" id="PS50850">
    <property type="entry name" value="MFS"/>
    <property type="match status" value="1"/>
</dbReference>
<dbReference type="InterPro" id="IPR036259">
    <property type="entry name" value="MFS_trans_sf"/>
</dbReference>
<reference evidence="8 9" key="1">
    <citation type="submission" date="2016-10" db="EMBL/GenBank/DDBJ databases">
        <authorList>
            <person name="de Groot N.N."/>
        </authorList>
    </citation>
    <scope>NUCLEOTIDE SEQUENCE [LARGE SCALE GENOMIC DNA]</scope>
    <source>
        <strain evidence="8 9">DSM 21035</strain>
    </source>
</reference>
<feature type="transmembrane region" description="Helical" evidence="6">
    <location>
        <begin position="313"/>
        <end position="333"/>
    </location>
</feature>
<gene>
    <name evidence="8" type="ORF">SAMN05421824_1486</name>
</gene>
<dbReference type="EMBL" id="FOFN01000002">
    <property type="protein sequence ID" value="SEQ37622.1"/>
    <property type="molecule type" value="Genomic_DNA"/>
</dbReference>
<evidence type="ECO:0000256" key="4">
    <source>
        <dbReference type="ARBA" id="ARBA00022989"/>
    </source>
</evidence>
<keyword evidence="9" id="KW-1185">Reference proteome</keyword>
<keyword evidence="4 6" id="KW-1133">Transmembrane helix</keyword>
<dbReference type="InterPro" id="IPR024671">
    <property type="entry name" value="Atg22-like"/>
</dbReference>
<feature type="domain" description="Major facilitator superfamily (MFS) profile" evidence="7">
    <location>
        <begin position="273"/>
        <end position="458"/>
    </location>
</feature>
<keyword evidence="3 6" id="KW-0812">Transmembrane</keyword>
<dbReference type="OrthoDB" id="9768783at2"/>
<sequence>MIQLEKGSKKLLNAWAFYDWANSVYTLTIASSIFPLFYSSLFDTKEQLVSAFGFEMKQTVLISIVTAFTFLVVAFLSPLLSGIADYVGNKKNFMKFFCYLGGLGCIGLYFFNLDHIHISILFYFMGLLGYWGSLVFYNSYLPDIAYPEQQDAISAKGFSWGYIGSVILLIFNLVMVLFPNWFGFDISISEDIKLNGNETEIAEALEKAKNVASLQAMKISFITVGLWWILFSQYTFYYLPKGSSKGHKVTKAVVFNGFRELKSVWAELKGNLRLKRYLNAFFVFSMAVQTIMLMAVYFGEKEILWESDGEKTIGLIGSILAIQLVAVLGAILTSKLSERFGNIKALIVINFIWMALCFYAYFMKTPVQFYIAATMVGFVMGGVQSLGRSTYSKFLPDTTDTASYFSFYDVAEKIGIVIGMSIFAVVDELYTMRSAILFLFVFFLMGIVLLFRVPKSTS</sequence>
<name>A0A1H9FI96_9FLAO</name>
<dbReference type="PANTHER" id="PTHR23519:SF1">
    <property type="entry name" value="AUTOPHAGY-RELATED PROTEIN 22"/>
    <property type="match status" value="1"/>
</dbReference>
<comment type="subcellular location">
    <subcellularLocation>
        <location evidence="1">Endomembrane system</location>
        <topology evidence="1">Multi-pass membrane protein</topology>
    </subcellularLocation>
</comment>
<feature type="transmembrane region" description="Helical" evidence="6">
    <location>
        <begin position="407"/>
        <end position="426"/>
    </location>
</feature>
<evidence type="ECO:0000256" key="6">
    <source>
        <dbReference type="SAM" id="Phobius"/>
    </source>
</evidence>
<organism evidence="8 9">
    <name type="scientific">Hyunsoonleella jejuensis</name>
    <dbReference type="NCBI Taxonomy" id="419940"/>
    <lineage>
        <taxon>Bacteria</taxon>
        <taxon>Pseudomonadati</taxon>
        <taxon>Bacteroidota</taxon>
        <taxon>Flavobacteriia</taxon>
        <taxon>Flavobacteriales</taxon>
        <taxon>Flavobacteriaceae</taxon>
    </lineage>
</organism>
<dbReference type="STRING" id="419940.SAMN05421824_1486"/>
<evidence type="ECO:0000256" key="1">
    <source>
        <dbReference type="ARBA" id="ARBA00004127"/>
    </source>
</evidence>
<dbReference type="RefSeq" id="WP_092578091.1">
    <property type="nucleotide sequence ID" value="NZ_FOFN01000002.1"/>
</dbReference>
<feature type="transmembrane region" description="Helical" evidence="6">
    <location>
        <begin position="20"/>
        <end position="40"/>
    </location>
</feature>
<proteinExistence type="predicted"/>
<dbReference type="Proteomes" id="UP000198999">
    <property type="component" value="Unassembled WGS sequence"/>
</dbReference>
<evidence type="ECO:0000313" key="8">
    <source>
        <dbReference type="EMBL" id="SEQ37622.1"/>
    </source>
</evidence>
<dbReference type="AlphaFoldDB" id="A0A1H9FI96"/>
<dbReference type="GO" id="GO:0012505">
    <property type="term" value="C:endomembrane system"/>
    <property type="evidence" value="ECO:0007669"/>
    <property type="project" value="UniProtKB-SubCell"/>
</dbReference>
<feature type="transmembrane region" description="Helical" evidence="6">
    <location>
        <begin position="93"/>
        <end position="111"/>
    </location>
</feature>
<dbReference type="GO" id="GO:0022857">
    <property type="term" value="F:transmembrane transporter activity"/>
    <property type="evidence" value="ECO:0007669"/>
    <property type="project" value="InterPro"/>
</dbReference>
<evidence type="ECO:0000259" key="7">
    <source>
        <dbReference type="PROSITE" id="PS50850"/>
    </source>
</evidence>
<evidence type="ECO:0000256" key="3">
    <source>
        <dbReference type="ARBA" id="ARBA00022692"/>
    </source>
</evidence>
<dbReference type="Gene3D" id="1.20.1250.20">
    <property type="entry name" value="MFS general substrate transporter like domains"/>
    <property type="match status" value="1"/>
</dbReference>
<feature type="transmembrane region" description="Helical" evidence="6">
    <location>
        <begin position="277"/>
        <end position="298"/>
    </location>
</feature>
<protein>
    <submittedName>
        <fullName evidence="8">MFS transporter, UMF1 family</fullName>
    </submittedName>
</protein>
<accession>A0A1H9FI96</accession>
<dbReference type="InterPro" id="IPR020846">
    <property type="entry name" value="MFS_dom"/>
</dbReference>
<dbReference type="SUPFAM" id="SSF103473">
    <property type="entry name" value="MFS general substrate transporter"/>
    <property type="match status" value="1"/>
</dbReference>
<dbReference type="InterPro" id="IPR050495">
    <property type="entry name" value="ATG22/LtaA_families"/>
</dbReference>
<dbReference type="Pfam" id="PF11700">
    <property type="entry name" value="ATG22"/>
    <property type="match status" value="2"/>
</dbReference>
<dbReference type="PANTHER" id="PTHR23519">
    <property type="entry name" value="AUTOPHAGY-RELATED PROTEIN 22"/>
    <property type="match status" value="1"/>
</dbReference>
<feature type="transmembrane region" description="Helical" evidence="6">
    <location>
        <begin position="432"/>
        <end position="451"/>
    </location>
</feature>
<evidence type="ECO:0000256" key="5">
    <source>
        <dbReference type="ARBA" id="ARBA00023136"/>
    </source>
</evidence>
<feature type="transmembrane region" description="Helical" evidence="6">
    <location>
        <begin position="219"/>
        <end position="239"/>
    </location>
</feature>
<feature type="transmembrane region" description="Helical" evidence="6">
    <location>
        <begin position="158"/>
        <end position="178"/>
    </location>
</feature>
<keyword evidence="5 6" id="KW-0472">Membrane</keyword>